<comment type="caution">
    <text evidence="3">The sequence shown here is derived from an EMBL/GenBank/DDBJ whole genome shotgun (WGS) entry which is preliminary data.</text>
</comment>
<accession>A0ABR0KBF0</accession>
<feature type="compositionally biased region" description="Low complexity" evidence="2">
    <location>
        <begin position="74"/>
        <end position="96"/>
    </location>
</feature>
<evidence type="ECO:0000256" key="1">
    <source>
        <dbReference type="SAM" id="Coils"/>
    </source>
</evidence>
<evidence type="ECO:0000256" key="2">
    <source>
        <dbReference type="SAM" id="MobiDB-lite"/>
    </source>
</evidence>
<protein>
    <recommendedName>
        <fullName evidence="5">GDP/GTP exchange factor Sec2 N-terminal domain-containing protein</fullName>
    </recommendedName>
</protein>
<organism evidence="3 4">
    <name type="scientific">Lithohypha guttulata</name>
    <dbReference type="NCBI Taxonomy" id="1690604"/>
    <lineage>
        <taxon>Eukaryota</taxon>
        <taxon>Fungi</taxon>
        <taxon>Dikarya</taxon>
        <taxon>Ascomycota</taxon>
        <taxon>Pezizomycotina</taxon>
        <taxon>Eurotiomycetes</taxon>
        <taxon>Chaetothyriomycetidae</taxon>
        <taxon>Chaetothyriales</taxon>
        <taxon>Trichomeriaceae</taxon>
        <taxon>Lithohypha</taxon>
    </lineage>
</organism>
<sequence>MDVLQQIVACHSTSDDDALNATSPLKEAPSTPSCPSPVKLNLDDSSIPRLPPPASSRGHSRSRTTIDIPPLYPRSPSHSPTRSSTFLPFFSTSRSPSPRRPATPRDAAEFTIEDPENSPQKAQRPGKVERITSWFEGSSEPVTIGLVASPTKEQEEDEIMETMFSGSREGSHESVPTTNVATQRPVMQSANNSTSRFSFFRKAPLVQANSHEEDLESQSIRETLFPHGTPDEYSPTAFKNLQQNAEAALKTFQQAYRESMLAMRRAVSEKNIQADELEAAQTRNEHLKAQLLEMADRAAEQEKLIYSLQAENEQLKANEAALRSIRVITDHTSTDPSETFTGTRRPPRRNRSSDVSYTESIDSASTNLSNAASIFSHEANNDAALRSPGTSVGCPSPVVKHARVVTPSIQQHSQAEHLRSMTTNVMVAVPDCQKCHGLRSNNEAWDVLGVMKAESAALKERIQVLEKANESAMDLLTWMPSDLSDVSARCGAAISGRNSIAALDNEVLREDESMRGCIV</sequence>
<name>A0ABR0KBF0_9EURO</name>
<feature type="coiled-coil region" evidence="1">
    <location>
        <begin position="448"/>
        <end position="475"/>
    </location>
</feature>
<proteinExistence type="predicted"/>
<keyword evidence="1" id="KW-0175">Coiled coil</keyword>
<keyword evidence="4" id="KW-1185">Reference proteome</keyword>
<feature type="region of interest" description="Disordered" evidence="2">
    <location>
        <begin position="11"/>
        <end position="127"/>
    </location>
</feature>
<gene>
    <name evidence="3" type="ORF">LTR24_004599</name>
</gene>
<evidence type="ECO:0000313" key="3">
    <source>
        <dbReference type="EMBL" id="KAK5093069.1"/>
    </source>
</evidence>
<dbReference type="Proteomes" id="UP001345013">
    <property type="component" value="Unassembled WGS sequence"/>
</dbReference>
<feature type="region of interest" description="Disordered" evidence="2">
    <location>
        <begin position="327"/>
        <end position="361"/>
    </location>
</feature>
<reference evidence="3 4" key="1">
    <citation type="submission" date="2023-08" db="EMBL/GenBank/DDBJ databases">
        <title>Black Yeasts Isolated from many extreme environments.</title>
        <authorList>
            <person name="Coleine C."/>
            <person name="Stajich J.E."/>
            <person name="Selbmann L."/>
        </authorList>
    </citation>
    <scope>NUCLEOTIDE SEQUENCE [LARGE SCALE GENOMIC DNA]</scope>
    <source>
        <strain evidence="3 4">CCFEE 5885</strain>
    </source>
</reference>
<evidence type="ECO:0008006" key="5">
    <source>
        <dbReference type="Google" id="ProtNLM"/>
    </source>
</evidence>
<evidence type="ECO:0000313" key="4">
    <source>
        <dbReference type="Proteomes" id="UP001345013"/>
    </source>
</evidence>
<dbReference type="EMBL" id="JAVRRG010000048">
    <property type="protein sequence ID" value="KAK5093069.1"/>
    <property type="molecule type" value="Genomic_DNA"/>
</dbReference>
<feature type="coiled-coil region" evidence="1">
    <location>
        <begin position="238"/>
        <end position="318"/>
    </location>
</feature>